<reference evidence="1 2" key="1">
    <citation type="journal article" date="2024" name="Front. Microbiol.">
        <title>Novel thermophilic genera Geochorda gen. nov. and Carboxydochorda gen. nov. from the deep terrestrial subsurface reveal the ecophysiological diversity in the class Limnochordia.</title>
        <authorList>
            <person name="Karnachuk O.V."/>
            <person name="Lukina A.P."/>
            <person name="Avakyan M.R."/>
            <person name="Kadnikov V.V."/>
            <person name="Begmatov S."/>
            <person name="Beletsky A.V."/>
            <person name="Vlasova K.G."/>
            <person name="Novikov A.A."/>
            <person name="Shcherbakova V.A."/>
            <person name="Mardanov A.V."/>
            <person name="Ravin N.V."/>
        </authorList>
    </citation>
    <scope>NUCLEOTIDE SEQUENCE [LARGE SCALE GENOMIC DNA]</scope>
    <source>
        <strain evidence="1 2">L945</strain>
    </source>
</reference>
<name>A0ABZ1BVC7_9FIRM</name>
<dbReference type="SUPFAM" id="SSF117396">
    <property type="entry name" value="TM1631-like"/>
    <property type="match status" value="1"/>
</dbReference>
<dbReference type="PANTHER" id="PTHR30348">
    <property type="entry name" value="UNCHARACTERIZED PROTEIN YECE"/>
    <property type="match status" value="1"/>
</dbReference>
<evidence type="ECO:0000313" key="2">
    <source>
        <dbReference type="Proteomes" id="UP001332192"/>
    </source>
</evidence>
<dbReference type="EMBL" id="CP141615">
    <property type="protein sequence ID" value="WRP16727.1"/>
    <property type="molecule type" value="Genomic_DNA"/>
</dbReference>
<dbReference type="PANTHER" id="PTHR30348:SF4">
    <property type="entry name" value="DUF72 DOMAIN-CONTAINING PROTEIN"/>
    <property type="match status" value="1"/>
</dbReference>
<gene>
    <name evidence="1" type="ORF">U7230_11625</name>
</gene>
<dbReference type="Proteomes" id="UP001332192">
    <property type="component" value="Chromosome"/>
</dbReference>
<dbReference type="InterPro" id="IPR002763">
    <property type="entry name" value="DUF72"/>
</dbReference>
<dbReference type="Pfam" id="PF01904">
    <property type="entry name" value="DUF72"/>
    <property type="match status" value="1"/>
</dbReference>
<dbReference type="RefSeq" id="WP_324715999.1">
    <property type="nucleotide sequence ID" value="NZ_CP141615.1"/>
</dbReference>
<dbReference type="Gene3D" id="3.20.20.410">
    <property type="entry name" value="Protein of unknown function UPF0759"/>
    <property type="match status" value="1"/>
</dbReference>
<dbReference type="InterPro" id="IPR036520">
    <property type="entry name" value="UPF0759_sf"/>
</dbReference>
<accession>A0ABZ1BVC7</accession>
<protein>
    <submittedName>
        <fullName evidence="1">DUF72 domain-containing protein</fullName>
    </submittedName>
</protein>
<sequence length="250" mass="28527">MLWLGTCGWSLSQAKYFRQFNAIEIQQTFYEPPRLETALRWKRSAPEHFAFAVKAWQLVTHPASSPTYRRLRTPLDEQERAACGFFRDAPVVEEAMRRTLEVADALGARVVLFQTPASFAPEPANVAALRAFFTRYRREGSVFVWEPRGPWPDDLVRSLCEELGLVHGTDPFRRPSLTPGVIYYRLHGVGGYGHRYTDAEIQELAWRVSQHLESQEDIWCFFNNVTMAEDAARLAATLRLPGHGGAVVSW</sequence>
<proteinExistence type="predicted"/>
<keyword evidence="2" id="KW-1185">Reference proteome</keyword>
<evidence type="ECO:0000313" key="1">
    <source>
        <dbReference type="EMBL" id="WRP16727.1"/>
    </source>
</evidence>
<organism evidence="1 2">
    <name type="scientific">Carboxydichorda subterranea</name>
    <dbReference type="NCBI Taxonomy" id="3109565"/>
    <lineage>
        <taxon>Bacteria</taxon>
        <taxon>Bacillati</taxon>
        <taxon>Bacillota</taxon>
        <taxon>Limnochordia</taxon>
        <taxon>Limnochordales</taxon>
        <taxon>Geochordaceae</taxon>
        <taxon>Carboxydichorda</taxon>
    </lineage>
</organism>